<protein>
    <recommendedName>
        <fullName evidence="1">BTB domain-containing protein</fullName>
    </recommendedName>
</protein>
<dbReference type="EMBL" id="CP017555">
    <property type="protein sequence ID" value="AOW02499.1"/>
    <property type="molecule type" value="Genomic_DNA"/>
</dbReference>
<dbReference type="InterPro" id="IPR000210">
    <property type="entry name" value="BTB/POZ_dom"/>
</dbReference>
<dbReference type="Gene3D" id="3.30.710.10">
    <property type="entry name" value="Potassium Channel Kv1.1, Chain A"/>
    <property type="match status" value="1"/>
</dbReference>
<sequence>MVVGAMPVSLTKFLYDQTSLNRYGLHKLKYSHPSDFSIRCFDGGKIGVHKAVLFSTWSFFKAMRDANMKESSASQLELDLPKSTVGCIDDQVSLRREVG</sequence>
<feature type="domain" description="BTB" evidence="1">
    <location>
        <begin position="31"/>
        <end position="80"/>
    </location>
</feature>
<dbReference type="Proteomes" id="UP000182444">
    <property type="component" value="Chromosome 1C"/>
</dbReference>
<evidence type="ECO:0000313" key="2">
    <source>
        <dbReference type="EMBL" id="AOW02499.1"/>
    </source>
</evidence>
<dbReference type="Proteomes" id="UP000256601">
    <property type="component" value="Unassembled WGS sequence"/>
</dbReference>
<organism evidence="2 4">
    <name type="scientific">Yarrowia lipolytica</name>
    <name type="common">Candida lipolytica</name>
    <dbReference type="NCBI Taxonomy" id="4952"/>
    <lineage>
        <taxon>Eukaryota</taxon>
        <taxon>Fungi</taxon>
        <taxon>Dikarya</taxon>
        <taxon>Ascomycota</taxon>
        <taxon>Saccharomycotina</taxon>
        <taxon>Dipodascomycetes</taxon>
        <taxon>Dipodascales</taxon>
        <taxon>Dipodascales incertae sedis</taxon>
        <taxon>Yarrowia</taxon>
    </lineage>
</organism>
<dbReference type="AlphaFoldDB" id="A0A1D8NA41"/>
<proteinExistence type="predicted"/>
<dbReference type="VEuPathDB" id="FungiDB:YALI0_C07931g"/>
<name>A0A1D8NA41_YARLL</name>
<reference evidence="2 4" key="1">
    <citation type="journal article" date="2016" name="PLoS ONE">
        <title>Sequence Assembly of Yarrowia lipolytica Strain W29/CLIB89 Shows Transposable Element Diversity.</title>
        <authorList>
            <person name="Magnan C."/>
            <person name="Yu J."/>
            <person name="Chang I."/>
            <person name="Jahn E."/>
            <person name="Kanomata Y."/>
            <person name="Wu J."/>
            <person name="Zeller M."/>
            <person name="Oakes M."/>
            <person name="Baldi P."/>
            <person name="Sandmeyer S."/>
        </authorList>
    </citation>
    <scope>NUCLEOTIDE SEQUENCE [LARGE SCALE GENOMIC DNA]</scope>
    <source>
        <strain evidence="2">CLIB89</strain>
        <strain evidence="4">CLIB89(W29)</strain>
    </source>
</reference>
<reference evidence="3 5" key="2">
    <citation type="submission" date="2018-07" db="EMBL/GenBank/DDBJ databases">
        <title>Draft Genome Assemblies for Five Robust Yarrowia lipolytica Strains Exhibiting High Lipid Production and Pentose Sugar Utilization and Sugar Alcohol Secretion from Undetoxified Lignocellulosic Biomass Hydrolysates.</title>
        <authorList>
            <consortium name="DOE Joint Genome Institute"/>
            <person name="Walker C."/>
            <person name="Ryu S."/>
            <person name="Na H."/>
            <person name="Zane M."/>
            <person name="LaButti K."/>
            <person name="Lipzen A."/>
            <person name="Haridas S."/>
            <person name="Barry K."/>
            <person name="Grigoriev I.V."/>
            <person name="Quarterman J."/>
            <person name="Slininger P."/>
            <person name="Dien B."/>
            <person name="Trinh C.T."/>
        </authorList>
    </citation>
    <scope>NUCLEOTIDE SEQUENCE [LARGE SCALE GENOMIC DNA]</scope>
    <source>
        <strain evidence="3 5">YB392</strain>
    </source>
</reference>
<evidence type="ECO:0000313" key="4">
    <source>
        <dbReference type="Proteomes" id="UP000182444"/>
    </source>
</evidence>
<dbReference type="InterPro" id="IPR011333">
    <property type="entry name" value="SKP1/BTB/POZ_sf"/>
</dbReference>
<dbReference type="Pfam" id="PF00651">
    <property type="entry name" value="BTB"/>
    <property type="match status" value="1"/>
</dbReference>
<accession>A0A1D8NA41</accession>
<dbReference type="VEuPathDB" id="FungiDB:YALI1_C10534g"/>
<evidence type="ECO:0000259" key="1">
    <source>
        <dbReference type="Pfam" id="PF00651"/>
    </source>
</evidence>
<gene>
    <name evidence="3" type="ORF">B0I71DRAFT_79747</name>
    <name evidence="2" type="ORF">YALI1_C10534g</name>
</gene>
<dbReference type="SUPFAM" id="SSF54695">
    <property type="entry name" value="POZ domain"/>
    <property type="match status" value="1"/>
</dbReference>
<evidence type="ECO:0000313" key="3">
    <source>
        <dbReference type="EMBL" id="RDW27171.1"/>
    </source>
</evidence>
<dbReference type="EMBL" id="KZ858967">
    <property type="protein sequence ID" value="RDW27171.1"/>
    <property type="molecule type" value="Genomic_DNA"/>
</dbReference>
<evidence type="ECO:0000313" key="5">
    <source>
        <dbReference type="Proteomes" id="UP000256601"/>
    </source>
</evidence>